<dbReference type="InterPro" id="IPR001739">
    <property type="entry name" value="Methyl_CpG_DNA-bd"/>
</dbReference>
<keyword evidence="2" id="KW-0479">Metal-binding</keyword>
<evidence type="ECO:0000256" key="9">
    <source>
        <dbReference type="SAM" id="MobiDB-lite"/>
    </source>
</evidence>
<evidence type="ECO:0000256" key="5">
    <source>
        <dbReference type="ARBA" id="ARBA00023015"/>
    </source>
</evidence>
<evidence type="ECO:0000256" key="7">
    <source>
        <dbReference type="ARBA" id="ARBA00023163"/>
    </source>
</evidence>
<name>D8R4D0_SELML</name>
<reference evidence="11 12" key="1">
    <citation type="journal article" date="2011" name="Science">
        <title>The Selaginella genome identifies genetic changes associated with the evolution of vascular plants.</title>
        <authorList>
            <person name="Banks J.A."/>
            <person name="Nishiyama T."/>
            <person name="Hasebe M."/>
            <person name="Bowman J.L."/>
            <person name="Gribskov M."/>
            <person name="dePamphilis C."/>
            <person name="Albert V.A."/>
            <person name="Aono N."/>
            <person name="Aoyama T."/>
            <person name="Ambrose B.A."/>
            <person name="Ashton N.W."/>
            <person name="Axtell M.J."/>
            <person name="Barker E."/>
            <person name="Barker M.S."/>
            <person name="Bennetzen J.L."/>
            <person name="Bonawitz N.D."/>
            <person name="Chapple C."/>
            <person name="Cheng C."/>
            <person name="Correa L.G."/>
            <person name="Dacre M."/>
            <person name="DeBarry J."/>
            <person name="Dreyer I."/>
            <person name="Elias M."/>
            <person name="Engstrom E.M."/>
            <person name="Estelle M."/>
            <person name="Feng L."/>
            <person name="Finet C."/>
            <person name="Floyd S.K."/>
            <person name="Frommer W.B."/>
            <person name="Fujita T."/>
            <person name="Gramzow L."/>
            <person name="Gutensohn M."/>
            <person name="Harholt J."/>
            <person name="Hattori M."/>
            <person name="Heyl A."/>
            <person name="Hirai T."/>
            <person name="Hiwatashi Y."/>
            <person name="Ishikawa M."/>
            <person name="Iwata M."/>
            <person name="Karol K.G."/>
            <person name="Koehler B."/>
            <person name="Kolukisaoglu U."/>
            <person name="Kubo M."/>
            <person name="Kurata T."/>
            <person name="Lalonde S."/>
            <person name="Li K."/>
            <person name="Li Y."/>
            <person name="Litt A."/>
            <person name="Lyons E."/>
            <person name="Manning G."/>
            <person name="Maruyama T."/>
            <person name="Michael T.P."/>
            <person name="Mikami K."/>
            <person name="Miyazaki S."/>
            <person name="Morinaga S."/>
            <person name="Murata T."/>
            <person name="Mueller-Roeber B."/>
            <person name="Nelson D.R."/>
            <person name="Obara M."/>
            <person name="Oguri Y."/>
            <person name="Olmstead R.G."/>
            <person name="Onodera N."/>
            <person name="Petersen B.L."/>
            <person name="Pils B."/>
            <person name="Prigge M."/>
            <person name="Rensing S.A."/>
            <person name="Riano-Pachon D.M."/>
            <person name="Roberts A.W."/>
            <person name="Sato Y."/>
            <person name="Scheller H.V."/>
            <person name="Schulz B."/>
            <person name="Schulz C."/>
            <person name="Shakirov E.V."/>
            <person name="Shibagaki N."/>
            <person name="Shinohara N."/>
            <person name="Shippen D.E."/>
            <person name="Soerensen I."/>
            <person name="Sotooka R."/>
            <person name="Sugimoto N."/>
            <person name="Sugita M."/>
            <person name="Sumikawa N."/>
            <person name="Tanurdzic M."/>
            <person name="Theissen G."/>
            <person name="Ulvskov P."/>
            <person name="Wakazuki S."/>
            <person name="Weng J.K."/>
            <person name="Willats W.W."/>
            <person name="Wipf D."/>
            <person name="Wolf P.G."/>
            <person name="Yang L."/>
            <person name="Zimmer A.D."/>
            <person name="Zhu Q."/>
            <person name="Mitros T."/>
            <person name="Hellsten U."/>
            <person name="Loque D."/>
            <person name="Otillar R."/>
            <person name="Salamov A."/>
            <person name="Schmutz J."/>
            <person name="Shapiro H."/>
            <person name="Lindquist E."/>
            <person name="Lucas S."/>
            <person name="Rokhsar D."/>
            <person name="Grigoriev I.V."/>
        </authorList>
    </citation>
    <scope>NUCLEOTIDE SEQUENCE [LARGE SCALE GENOMIC DNA]</scope>
</reference>
<evidence type="ECO:0000256" key="3">
    <source>
        <dbReference type="ARBA" id="ARBA00022771"/>
    </source>
</evidence>
<evidence type="ECO:0000313" key="12">
    <source>
        <dbReference type="Proteomes" id="UP000001514"/>
    </source>
</evidence>
<sequence>MAGSSGRRARSHPLAGKSGTGPPIAPPEWRWRVGNRVTDTYFYSPDGQCFRSRVQLRAYLESTPGTPSPSQFRWNFERSGLQSEPGGAPAPDKIAATPTSSTATPQRKRHKVNARSTRKRTRSSRGLEMESPTSVPKRQELISVEKILDEGYEATMVINEDEVSPGAFGDGTRDKTPPPDNKTPGPSAFGDGTRDETPPPDNETTQEENLRSPPLVSDMIIPDSVSLATILASTRSHALVQESYVMSKLLEEESRLDDKSANEIKQLQEAIAAKARDGNTFRKHSREALRMFFHVLRGEVAPSSFGVNELVKMCSSWSCRRQRPSCFLEAAHKLVLQCIAEEQDNVTLESFPMDKKTAEIVLLDCGSCKIEACCSGRDFCPGCTCNICYGEVEARKSWNYLRCDACHHLAHLDCALQAIKESDRRSSCVTCLKNSDLVVFWKTMIKEAVATTDRKVLELQLSSAVKVMEKLGSSWYKLAHLRVKELVRDLASHQECPDFHKVLEQVGRALHPDYDDKMIDQGVLMELLAEGSKAGTLIEEEARAMDLQKKAEAEYSEWLSSVRNVENRKQLLAAAEAECEERSSAAHCSKLDSEKASKRVDVLKMLESSQGVSSGSRELLQWNLEQEISILHAICCTLGRSDVTNLNEYLSKLTMVIEEWRAQRDVVEGIMVRSQQLHAIHKIMEMRKLLEGPE</sequence>
<dbReference type="eggNOG" id="ENOG502T0SG">
    <property type="taxonomic scope" value="Eukaryota"/>
</dbReference>
<dbReference type="Gene3D" id="3.30.890.10">
    <property type="entry name" value="Methyl-cpg-binding Protein 2, Chain A"/>
    <property type="match status" value="1"/>
</dbReference>
<keyword evidence="6" id="KW-0238">DNA-binding</keyword>
<evidence type="ECO:0000256" key="6">
    <source>
        <dbReference type="ARBA" id="ARBA00023125"/>
    </source>
</evidence>
<feature type="region of interest" description="Disordered" evidence="9">
    <location>
        <begin position="1"/>
        <end position="29"/>
    </location>
</feature>
<feature type="region of interest" description="Disordered" evidence="9">
    <location>
        <begin position="157"/>
        <end position="216"/>
    </location>
</feature>
<keyword evidence="8" id="KW-0539">Nucleus</keyword>
<evidence type="ECO:0000256" key="2">
    <source>
        <dbReference type="ARBA" id="ARBA00022723"/>
    </source>
</evidence>
<accession>D8R4D0</accession>
<feature type="region of interest" description="Disordered" evidence="9">
    <location>
        <begin position="79"/>
        <end position="137"/>
    </location>
</feature>
<dbReference type="GO" id="GO:0003677">
    <property type="term" value="F:DNA binding"/>
    <property type="evidence" value="ECO:0007669"/>
    <property type="project" value="UniProtKB-KW"/>
</dbReference>
<comment type="subcellular location">
    <subcellularLocation>
        <location evidence="1">Nucleus</location>
    </subcellularLocation>
</comment>
<dbReference type="GO" id="GO:0005634">
    <property type="term" value="C:nucleus"/>
    <property type="evidence" value="ECO:0007669"/>
    <property type="project" value="UniProtKB-SubCell"/>
</dbReference>
<dbReference type="InterPro" id="IPR016177">
    <property type="entry name" value="DNA-bd_dom_sf"/>
</dbReference>
<dbReference type="HOGENOM" id="CLU_397112_0_0_1"/>
<dbReference type="KEGG" id="smo:SELMODRAFT_407233"/>
<dbReference type="GO" id="GO:0008270">
    <property type="term" value="F:zinc ion binding"/>
    <property type="evidence" value="ECO:0007669"/>
    <property type="project" value="UniProtKB-KW"/>
</dbReference>
<feature type="compositionally biased region" description="Basic residues" evidence="9">
    <location>
        <begin position="106"/>
        <end position="123"/>
    </location>
</feature>
<evidence type="ECO:0000313" key="11">
    <source>
        <dbReference type="EMBL" id="EFJ33443.1"/>
    </source>
</evidence>
<organism evidence="12">
    <name type="scientific">Selaginella moellendorffii</name>
    <name type="common">Spikemoss</name>
    <dbReference type="NCBI Taxonomy" id="88036"/>
    <lineage>
        <taxon>Eukaryota</taxon>
        <taxon>Viridiplantae</taxon>
        <taxon>Streptophyta</taxon>
        <taxon>Embryophyta</taxon>
        <taxon>Tracheophyta</taxon>
        <taxon>Lycopodiopsida</taxon>
        <taxon>Selaginellales</taxon>
        <taxon>Selaginellaceae</taxon>
        <taxon>Selaginella</taxon>
    </lineage>
</organism>
<dbReference type="AlphaFoldDB" id="D8R4D0"/>
<keyword evidence="7" id="KW-0804">Transcription</keyword>
<keyword evidence="3" id="KW-0863">Zinc-finger</keyword>
<proteinExistence type="predicted"/>
<evidence type="ECO:0000259" key="10">
    <source>
        <dbReference type="PROSITE" id="PS50982"/>
    </source>
</evidence>
<feature type="compositionally biased region" description="Low complexity" evidence="9">
    <location>
        <begin position="95"/>
        <end position="105"/>
    </location>
</feature>
<feature type="domain" description="MBD" evidence="10">
    <location>
        <begin position="15"/>
        <end position="81"/>
    </location>
</feature>
<keyword evidence="12" id="KW-1185">Reference proteome</keyword>
<dbReference type="InterPro" id="IPR001289">
    <property type="entry name" value="NFYA"/>
</dbReference>
<dbReference type="GO" id="GO:0003700">
    <property type="term" value="F:DNA-binding transcription factor activity"/>
    <property type="evidence" value="ECO:0007669"/>
    <property type="project" value="InterPro"/>
</dbReference>
<gene>
    <name evidence="11" type="ORF">SELMODRAFT_407233</name>
</gene>
<evidence type="ECO:0000256" key="8">
    <source>
        <dbReference type="ARBA" id="ARBA00023242"/>
    </source>
</evidence>
<keyword evidence="4" id="KW-0862">Zinc</keyword>
<dbReference type="OMA" id="KNADIMQ"/>
<keyword evidence="5" id="KW-0805">Transcription regulation</keyword>
<dbReference type="InterPro" id="IPR032881">
    <property type="entry name" value="Oberon-like_PHD"/>
</dbReference>
<dbReference type="Pfam" id="PF07227">
    <property type="entry name" value="PHD_Oberon"/>
    <property type="match status" value="1"/>
</dbReference>
<dbReference type="EMBL" id="GL377571">
    <property type="protein sequence ID" value="EFJ33443.1"/>
    <property type="molecule type" value="Genomic_DNA"/>
</dbReference>
<dbReference type="Proteomes" id="UP000001514">
    <property type="component" value="Unassembled WGS sequence"/>
</dbReference>
<dbReference type="PROSITE" id="PS51152">
    <property type="entry name" value="NFYA_HAP2_2"/>
    <property type="match status" value="1"/>
</dbReference>
<dbReference type="Gramene" id="EFJ33443">
    <property type="protein sequence ID" value="EFJ33443"/>
    <property type="gene ID" value="SELMODRAFT_407233"/>
</dbReference>
<dbReference type="SUPFAM" id="SSF54171">
    <property type="entry name" value="DNA-binding domain"/>
    <property type="match status" value="1"/>
</dbReference>
<dbReference type="PROSITE" id="PS50982">
    <property type="entry name" value="MBD"/>
    <property type="match status" value="1"/>
</dbReference>
<dbReference type="InParanoid" id="D8R4D0"/>
<evidence type="ECO:0000256" key="1">
    <source>
        <dbReference type="ARBA" id="ARBA00004123"/>
    </source>
</evidence>
<evidence type="ECO:0000256" key="4">
    <source>
        <dbReference type="ARBA" id="ARBA00022833"/>
    </source>
</evidence>
<dbReference type="Pfam" id="PF01429">
    <property type="entry name" value="MBD"/>
    <property type="match status" value="1"/>
</dbReference>
<protein>
    <recommendedName>
        <fullName evidence="10">MBD domain-containing protein</fullName>
    </recommendedName>
</protein>